<dbReference type="GO" id="GO:0008441">
    <property type="term" value="F:3'(2'),5'-bisphosphate nucleotidase activity"/>
    <property type="evidence" value="ECO:0007669"/>
    <property type="project" value="UniProtKB-EC"/>
</dbReference>
<comment type="catalytic activity">
    <reaction evidence="9">
        <text>3'-phosphoadenylyl sulfate + H2O = adenosine 5'-phosphosulfate + phosphate</text>
        <dbReference type="Rhea" id="RHEA:77639"/>
        <dbReference type="ChEBI" id="CHEBI:15377"/>
        <dbReference type="ChEBI" id="CHEBI:43474"/>
        <dbReference type="ChEBI" id="CHEBI:58243"/>
        <dbReference type="ChEBI" id="CHEBI:58339"/>
        <dbReference type="EC" id="3.1.3.7"/>
    </reaction>
    <physiologicalReaction direction="left-to-right" evidence="9">
        <dbReference type="Rhea" id="RHEA:77640"/>
    </physiologicalReaction>
</comment>
<dbReference type="NCBIfam" id="TIGR01330">
    <property type="entry name" value="bisphos_HAL2"/>
    <property type="match status" value="1"/>
</dbReference>
<keyword evidence="6 10" id="KW-0460">Magnesium</keyword>
<name>A0A7S3AAM8_9RHOD</name>
<evidence type="ECO:0000256" key="9">
    <source>
        <dbReference type="ARBA" id="ARBA00044484"/>
    </source>
</evidence>
<dbReference type="InterPro" id="IPR006239">
    <property type="entry name" value="DPNP"/>
</dbReference>
<evidence type="ECO:0000256" key="4">
    <source>
        <dbReference type="ARBA" id="ARBA00022723"/>
    </source>
</evidence>
<dbReference type="PROSITE" id="PS00630">
    <property type="entry name" value="IMP_2"/>
    <property type="match status" value="1"/>
</dbReference>
<dbReference type="CDD" id="cd01517">
    <property type="entry name" value="PAP_phosphatase"/>
    <property type="match status" value="1"/>
</dbReference>
<gene>
    <name evidence="11" type="ORF">RMAR00112_LOCUS35154</name>
</gene>
<protein>
    <recommendedName>
        <fullName evidence="3">3'(2'),5'-bisphosphate nucleotidase</fullName>
        <ecNumber evidence="3">3.1.3.7</ecNumber>
    </recommendedName>
</protein>
<feature type="binding site" evidence="10">
    <location>
        <position position="127"/>
    </location>
    <ligand>
        <name>Mg(2+)</name>
        <dbReference type="ChEBI" id="CHEBI:18420"/>
        <label>1</label>
        <note>catalytic</note>
    </ligand>
</feature>
<evidence type="ECO:0000256" key="10">
    <source>
        <dbReference type="PIRSR" id="PIRSR600760-2"/>
    </source>
</evidence>
<dbReference type="PRINTS" id="PR00377">
    <property type="entry name" value="IMPHPHTASES"/>
</dbReference>
<dbReference type="SUPFAM" id="SSF56655">
    <property type="entry name" value="Carbohydrate phosphatase"/>
    <property type="match status" value="1"/>
</dbReference>
<dbReference type="FunFam" id="3.40.190.80:FF:000003">
    <property type="entry name" value="PAP-specific phosphatase HAL2-like"/>
    <property type="match status" value="1"/>
</dbReference>
<feature type="binding site" evidence="10">
    <location>
        <position position="267"/>
    </location>
    <ligand>
        <name>Mg(2+)</name>
        <dbReference type="ChEBI" id="CHEBI:18420"/>
        <label>1</label>
        <note>catalytic</note>
    </ligand>
</feature>
<dbReference type="Gene3D" id="3.30.540.10">
    <property type="entry name" value="Fructose-1,6-Bisphosphatase, subunit A, domain 1"/>
    <property type="match status" value="1"/>
</dbReference>
<comment type="cofactor">
    <cofactor evidence="1 10">
        <name>Mg(2+)</name>
        <dbReference type="ChEBI" id="CHEBI:18420"/>
    </cofactor>
</comment>
<dbReference type="InterPro" id="IPR000760">
    <property type="entry name" value="Inositol_monophosphatase-like"/>
</dbReference>
<evidence type="ECO:0000256" key="1">
    <source>
        <dbReference type="ARBA" id="ARBA00001946"/>
    </source>
</evidence>
<dbReference type="PROSITE" id="PS00629">
    <property type="entry name" value="IMP_1"/>
    <property type="match status" value="1"/>
</dbReference>
<evidence type="ECO:0000256" key="2">
    <source>
        <dbReference type="ARBA" id="ARBA00009759"/>
    </source>
</evidence>
<dbReference type="GO" id="GO:0046854">
    <property type="term" value="P:phosphatidylinositol phosphate biosynthetic process"/>
    <property type="evidence" value="ECO:0007669"/>
    <property type="project" value="InterPro"/>
</dbReference>
<feature type="binding site" evidence="10">
    <location>
        <position position="124"/>
    </location>
    <ligand>
        <name>Mg(2+)</name>
        <dbReference type="ChEBI" id="CHEBI:18420"/>
        <label>1</label>
        <note>catalytic</note>
    </ligand>
</feature>
<dbReference type="EMBL" id="HBHW01045250">
    <property type="protein sequence ID" value="CAE0067078.1"/>
    <property type="molecule type" value="Transcribed_RNA"/>
</dbReference>
<evidence type="ECO:0000256" key="8">
    <source>
        <dbReference type="ARBA" id="ARBA00044479"/>
    </source>
</evidence>
<organism evidence="11">
    <name type="scientific">Rhodosorus marinus</name>
    <dbReference type="NCBI Taxonomy" id="101924"/>
    <lineage>
        <taxon>Eukaryota</taxon>
        <taxon>Rhodophyta</taxon>
        <taxon>Stylonematophyceae</taxon>
        <taxon>Stylonematales</taxon>
        <taxon>Stylonemataceae</taxon>
        <taxon>Rhodosorus</taxon>
    </lineage>
</organism>
<dbReference type="GO" id="GO:0046872">
    <property type="term" value="F:metal ion binding"/>
    <property type="evidence" value="ECO:0007669"/>
    <property type="project" value="UniProtKB-KW"/>
</dbReference>
<dbReference type="EC" id="3.1.3.7" evidence="3"/>
<keyword evidence="4 10" id="KW-0479">Metal-binding</keyword>
<comment type="catalytic activity">
    <reaction evidence="8">
        <text>adenosine 3',5'-bisphosphate + H2O = AMP + phosphate</text>
        <dbReference type="Rhea" id="RHEA:10040"/>
        <dbReference type="ChEBI" id="CHEBI:15377"/>
        <dbReference type="ChEBI" id="CHEBI:43474"/>
        <dbReference type="ChEBI" id="CHEBI:58343"/>
        <dbReference type="ChEBI" id="CHEBI:456215"/>
        <dbReference type="EC" id="3.1.3.7"/>
    </reaction>
    <physiologicalReaction direction="left-to-right" evidence="8">
        <dbReference type="Rhea" id="RHEA:10041"/>
    </physiologicalReaction>
</comment>
<dbReference type="Pfam" id="PF00459">
    <property type="entry name" value="Inositol_P"/>
    <property type="match status" value="1"/>
</dbReference>
<keyword evidence="5" id="KW-0378">Hydrolase</keyword>
<dbReference type="InterPro" id="IPR051090">
    <property type="entry name" value="Inositol_monoP_superfamily"/>
</dbReference>
<evidence type="ECO:0000256" key="6">
    <source>
        <dbReference type="ARBA" id="ARBA00022842"/>
    </source>
</evidence>
<dbReference type="InterPro" id="IPR020583">
    <property type="entry name" value="Inositol_monoP_metal-BS"/>
</dbReference>
<evidence type="ECO:0000256" key="7">
    <source>
        <dbReference type="ARBA" id="ARBA00044466"/>
    </source>
</evidence>
<comment type="catalytic activity">
    <reaction evidence="7">
        <text>adenosine 2',5'-bisphosphate + H2O = AMP + phosphate</text>
        <dbReference type="Rhea" id="RHEA:77643"/>
        <dbReference type="ChEBI" id="CHEBI:15377"/>
        <dbReference type="ChEBI" id="CHEBI:43474"/>
        <dbReference type="ChEBI" id="CHEBI:194156"/>
        <dbReference type="ChEBI" id="CHEBI:456215"/>
        <dbReference type="EC" id="3.1.3.7"/>
    </reaction>
    <physiologicalReaction direction="left-to-right" evidence="7">
        <dbReference type="Rhea" id="RHEA:77644"/>
    </physiologicalReaction>
</comment>
<dbReference type="PANTHER" id="PTHR43200:SF6">
    <property type="entry name" value="3'(2'),5'-BISPHOSPHATE NUCLEOTIDASE"/>
    <property type="match status" value="1"/>
</dbReference>
<dbReference type="AlphaFoldDB" id="A0A7S3AAM8"/>
<sequence>MSYEDFLQRAISVVRVASSMSKTVQKRFRQETGTLSKMDTSPVTVADFAVQALILSELDDGTFKFIAEETSAQLKENSELLKDVTDTVNSALPGRPALSENQICGAIDLGSYAGGDSLLTWVLDPVDGTKGFMRMEQYCIALGLLDRGKVVLGVLGCPNLPFDADETGCIFYAQSGSGAFCVSVDGTHTPRQIKVSAREDVSTCRFMESVESAHSSFEQSAKVASILGVKEPPLRMDSQCKYGALARGDGQIYMRFPRAGYEENIWDHAAGSIVIEEAGGTVTDGIGHPLDFGLGRKMKNEGGIVATNGVFHEAVICAVKEVL</sequence>
<reference evidence="11" key="1">
    <citation type="submission" date="2021-01" db="EMBL/GenBank/DDBJ databases">
        <authorList>
            <person name="Corre E."/>
            <person name="Pelletier E."/>
            <person name="Niang G."/>
            <person name="Scheremetjew M."/>
            <person name="Finn R."/>
            <person name="Kale V."/>
            <person name="Holt S."/>
            <person name="Cochrane G."/>
            <person name="Meng A."/>
            <person name="Brown T."/>
            <person name="Cohen L."/>
        </authorList>
    </citation>
    <scope>NUCLEOTIDE SEQUENCE</scope>
    <source>
        <strain evidence="11">CCMP 769</strain>
    </source>
</reference>
<comment type="similarity">
    <text evidence="2">Belongs to the inositol monophosphatase superfamily.</text>
</comment>
<dbReference type="GO" id="GO:0000103">
    <property type="term" value="P:sulfate assimilation"/>
    <property type="evidence" value="ECO:0007669"/>
    <property type="project" value="TreeGrafter"/>
</dbReference>
<evidence type="ECO:0000256" key="5">
    <source>
        <dbReference type="ARBA" id="ARBA00022801"/>
    </source>
</evidence>
<evidence type="ECO:0000313" key="11">
    <source>
        <dbReference type="EMBL" id="CAE0067078.1"/>
    </source>
</evidence>
<proteinExistence type="inferred from homology"/>
<dbReference type="PANTHER" id="PTHR43200">
    <property type="entry name" value="PHOSPHATASE"/>
    <property type="match status" value="1"/>
</dbReference>
<dbReference type="InterPro" id="IPR020550">
    <property type="entry name" value="Inositol_monophosphatase_CS"/>
</dbReference>
<evidence type="ECO:0000256" key="3">
    <source>
        <dbReference type="ARBA" id="ARBA00012633"/>
    </source>
</evidence>
<accession>A0A7S3AAM8</accession>
<dbReference type="Gene3D" id="3.40.190.80">
    <property type="match status" value="1"/>
</dbReference>
<feature type="binding site" evidence="10">
    <location>
        <position position="68"/>
    </location>
    <ligand>
        <name>Mg(2+)</name>
        <dbReference type="ChEBI" id="CHEBI:18420"/>
        <label>1</label>
        <note>catalytic</note>
    </ligand>
</feature>